<accession>A0A3N4P4Z1</accession>
<proteinExistence type="predicted"/>
<keyword evidence="1" id="KW-0472">Membrane</keyword>
<evidence type="ECO:0000313" key="2">
    <source>
        <dbReference type="EMBL" id="RPD99660.1"/>
    </source>
</evidence>
<keyword evidence="3" id="KW-1185">Reference proteome</keyword>
<protein>
    <submittedName>
        <fullName evidence="2">Uncharacterized protein</fullName>
    </submittedName>
</protein>
<sequence length="63" mass="7356">MFSKGQVVFGILFAIAFVIFIVWSYRKDLKLHKIYYKKVWVVGLTIIIVIAIFGALTHFLHNK</sequence>
<evidence type="ECO:0000256" key="1">
    <source>
        <dbReference type="SAM" id="Phobius"/>
    </source>
</evidence>
<gene>
    <name evidence="2" type="ORF">EGM88_03710</name>
</gene>
<dbReference type="Proteomes" id="UP000270856">
    <property type="component" value="Unassembled WGS sequence"/>
</dbReference>
<feature type="transmembrane region" description="Helical" evidence="1">
    <location>
        <begin position="38"/>
        <end position="60"/>
    </location>
</feature>
<comment type="caution">
    <text evidence="2">The sequence shown here is derived from an EMBL/GenBank/DDBJ whole genome shotgun (WGS) entry which is preliminary data.</text>
</comment>
<dbReference type="AlphaFoldDB" id="A0A3N4P4Z1"/>
<keyword evidence="1" id="KW-1133">Transmembrane helix</keyword>
<dbReference type="EMBL" id="RPFJ01000003">
    <property type="protein sequence ID" value="RPD99660.1"/>
    <property type="molecule type" value="Genomic_DNA"/>
</dbReference>
<keyword evidence="1" id="KW-0812">Transmembrane</keyword>
<feature type="transmembrane region" description="Helical" evidence="1">
    <location>
        <begin position="6"/>
        <end position="26"/>
    </location>
</feature>
<dbReference type="OrthoDB" id="1179726at2"/>
<evidence type="ECO:0000313" key="3">
    <source>
        <dbReference type="Proteomes" id="UP000270856"/>
    </source>
</evidence>
<name>A0A3N4P4Z1_9FLAO</name>
<reference evidence="2 3" key="1">
    <citation type="submission" date="2018-11" db="EMBL/GenBank/DDBJ databases">
        <title>Aureibaculum marinum gen. nov., sp. nov., a member of the family Flavobacteriaceae isolated from the Bohai Sea.</title>
        <authorList>
            <person name="Ji X."/>
        </authorList>
    </citation>
    <scope>NUCLEOTIDE SEQUENCE [LARGE SCALE GENOMIC DNA]</scope>
    <source>
        <strain evidence="2 3">BH-SD17</strain>
    </source>
</reference>
<organism evidence="2 3">
    <name type="scientific">Aureibaculum marinum</name>
    <dbReference type="NCBI Taxonomy" id="2487930"/>
    <lineage>
        <taxon>Bacteria</taxon>
        <taxon>Pseudomonadati</taxon>
        <taxon>Bacteroidota</taxon>
        <taxon>Flavobacteriia</taxon>
        <taxon>Flavobacteriales</taxon>
        <taxon>Flavobacteriaceae</taxon>
        <taxon>Aureibaculum</taxon>
    </lineage>
</organism>